<dbReference type="OrthoDB" id="2691474at2"/>
<dbReference type="RefSeq" id="WP_116234767.1">
    <property type="nucleotide sequence ID" value="NZ_QRDP01000004.1"/>
</dbReference>
<dbReference type="SUPFAM" id="SSF54593">
    <property type="entry name" value="Glyoxalase/Bleomycin resistance protein/Dihydroxybiphenyl dioxygenase"/>
    <property type="match status" value="1"/>
</dbReference>
<dbReference type="Gene3D" id="3.10.180.10">
    <property type="entry name" value="2,3-Dihydroxybiphenyl 1,2-Dioxygenase, domain 1"/>
    <property type="match status" value="1"/>
</dbReference>
<organism evidence="1 2">
    <name type="scientific">Parasphingopyxis lamellibrachiae</name>
    <dbReference type="NCBI Taxonomy" id="680125"/>
    <lineage>
        <taxon>Bacteria</taxon>
        <taxon>Pseudomonadati</taxon>
        <taxon>Pseudomonadota</taxon>
        <taxon>Alphaproteobacteria</taxon>
        <taxon>Sphingomonadales</taxon>
        <taxon>Sphingomonadaceae</taxon>
        <taxon>Parasphingopyxis</taxon>
    </lineage>
</organism>
<dbReference type="EMBL" id="QRDP01000004">
    <property type="protein sequence ID" value="RED15218.1"/>
    <property type="molecule type" value="Genomic_DNA"/>
</dbReference>
<dbReference type="Proteomes" id="UP000256310">
    <property type="component" value="Unassembled WGS sequence"/>
</dbReference>
<protein>
    <recommendedName>
        <fullName evidence="3">VOC domain-containing protein</fullName>
    </recommendedName>
</protein>
<sequence>MTVLGIRFCTVRPEKEARDLAAFLGSDGWNFTERDISVDAGHEFQGAVFPAGKASWTEIWAASEHMPESTMLHIIVDNADSYAERARNNGITVSGPMDMHGERVYFSEAPGGLEIAVMSTLAS</sequence>
<reference evidence="1 2" key="1">
    <citation type="submission" date="2018-07" db="EMBL/GenBank/DDBJ databases">
        <title>Genomic Encyclopedia of Type Strains, Phase IV (KMG-IV): sequencing the most valuable type-strain genomes for metagenomic binning, comparative biology and taxonomic classification.</title>
        <authorList>
            <person name="Goeker M."/>
        </authorList>
    </citation>
    <scope>NUCLEOTIDE SEQUENCE [LARGE SCALE GENOMIC DNA]</scope>
    <source>
        <strain evidence="1 2">DSM 26725</strain>
    </source>
</reference>
<evidence type="ECO:0000313" key="1">
    <source>
        <dbReference type="EMBL" id="RED15218.1"/>
    </source>
</evidence>
<proteinExistence type="predicted"/>
<evidence type="ECO:0000313" key="2">
    <source>
        <dbReference type="Proteomes" id="UP000256310"/>
    </source>
</evidence>
<name>A0A3D9FC12_9SPHN</name>
<keyword evidence="2" id="KW-1185">Reference proteome</keyword>
<evidence type="ECO:0008006" key="3">
    <source>
        <dbReference type="Google" id="ProtNLM"/>
    </source>
</evidence>
<gene>
    <name evidence="1" type="ORF">DFR46_0205</name>
</gene>
<dbReference type="AlphaFoldDB" id="A0A3D9FC12"/>
<accession>A0A3D9FC12</accession>
<dbReference type="InterPro" id="IPR029068">
    <property type="entry name" value="Glyas_Bleomycin-R_OHBP_Dase"/>
</dbReference>
<comment type="caution">
    <text evidence="1">The sequence shown here is derived from an EMBL/GenBank/DDBJ whole genome shotgun (WGS) entry which is preliminary data.</text>
</comment>